<gene>
    <name evidence="5" type="ORF">HS961_15940</name>
</gene>
<proteinExistence type="predicted"/>
<dbReference type="InterPro" id="IPR051407">
    <property type="entry name" value="Bact_OM_lipoprot/Surf_antigen"/>
</dbReference>
<dbReference type="Proteomes" id="UP000515240">
    <property type="component" value="Chromosome"/>
</dbReference>
<reference evidence="5 6" key="1">
    <citation type="journal article" date="2020" name="G3 (Bethesda)">
        <title>CeMbio - The Caenorhabditis elegans Microbiome Resource.</title>
        <authorList>
            <person name="Dirksen P."/>
            <person name="Assie A."/>
            <person name="Zimmermann J."/>
            <person name="Zhang F."/>
            <person name="Tietje A.M."/>
            <person name="Marsh S.A."/>
            <person name="Felix M.A."/>
            <person name="Shapira M."/>
            <person name="Kaleta C."/>
            <person name="Schulenburg H."/>
            <person name="Samuel B."/>
        </authorList>
    </citation>
    <scope>NUCLEOTIDE SEQUENCE [LARGE SCALE GENOMIC DNA]</scope>
    <source>
        <strain evidence="5 6">BIGb0172</strain>
    </source>
</reference>
<name>A0A7G5EJM9_9BURK</name>
<dbReference type="KEGG" id="cpis:HS961_15940"/>
<evidence type="ECO:0000256" key="2">
    <source>
        <dbReference type="ARBA" id="ARBA00023136"/>
    </source>
</evidence>
<keyword evidence="6" id="KW-1185">Reference proteome</keyword>
<keyword evidence="2" id="KW-0472">Membrane</keyword>
<dbReference type="PANTHER" id="PTHR35603:SF2">
    <property type="entry name" value="OUTER MEMBRANE LIPOPROTEIN"/>
    <property type="match status" value="1"/>
</dbReference>
<dbReference type="RefSeq" id="WP_182323645.1">
    <property type="nucleotide sequence ID" value="NZ_CP058554.1"/>
</dbReference>
<dbReference type="AlphaFoldDB" id="A0A7G5EJM9"/>
<feature type="chain" id="PRO_5028998144" evidence="4">
    <location>
        <begin position="28"/>
        <end position="261"/>
    </location>
</feature>
<accession>A0A7G5EJM9</accession>
<comment type="subcellular location">
    <subcellularLocation>
        <location evidence="1">Membrane</location>
    </subcellularLocation>
</comment>
<evidence type="ECO:0000256" key="1">
    <source>
        <dbReference type="ARBA" id="ARBA00004370"/>
    </source>
</evidence>
<evidence type="ECO:0000256" key="4">
    <source>
        <dbReference type="SAM" id="SignalP"/>
    </source>
</evidence>
<dbReference type="PANTHER" id="PTHR35603">
    <property type="match status" value="1"/>
</dbReference>
<evidence type="ECO:0000313" key="6">
    <source>
        <dbReference type="Proteomes" id="UP000515240"/>
    </source>
</evidence>
<sequence length="261" mass="27343">MPHLLSSRLLVLAALSALAAASPSAWAQTYTPSSDPFLPQQAPGAQPPLPAGEQPYGRVLSVTPAYRQVNTPQTVCNDQQVYSGQRTSGVGAITGAVVGGLLGNGVGHGFGRAAATGVGVIAGSAIGNQLEGGTPSYQTVRQCANQYTTQNQPDGYNVEYEYAGRRYSTRTATAPGEWLPLSVQPAAAYDNPPPQDYANTAPEPGIVVSSQPVYQQPVYMAPPPVYVAPAPVYYAPPPVMLQPSIQIGVGGYWGGHRGHWR</sequence>
<organism evidence="5 6">
    <name type="scientific">Comamonas piscis</name>
    <dbReference type="NCBI Taxonomy" id="1562974"/>
    <lineage>
        <taxon>Bacteria</taxon>
        <taxon>Pseudomonadati</taxon>
        <taxon>Pseudomonadota</taxon>
        <taxon>Betaproteobacteria</taxon>
        <taxon>Burkholderiales</taxon>
        <taxon>Comamonadaceae</taxon>
        <taxon>Comamonas</taxon>
    </lineage>
</organism>
<evidence type="ECO:0000256" key="3">
    <source>
        <dbReference type="SAM" id="MobiDB-lite"/>
    </source>
</evidence>
<protein>
    <submittedName>
        <fullName evidence="5">Glycine zipper 2TM domain-containing protein</fullName>
    </submittedName>
</protein>
<dbReference type="GO" id="GO:0016020">
    <property type="term" value="C:membrane"/>
    <property type="evidence" value="ECO:0007669"/>
    <property type="project" value="UniProtKB-SubCell"/>
</dbReference>
<keyword evidence="4" id="KW-0732">Signal</keyword>
<feature type="signal peptide" evidence="4">
    <location>
        <begin position="1"/>
        <end position="27"/>
    </location>
</feature>
<evidence type="ECO:0000313" key="5">
    <source>
        <dbReference type="EMBL" id="QMV74204.1"/>
    </source>
</evidence>
<feature type="region of interest" description="Disordered" evidence="3">
    <location>
        <begin position="30"/>
        <end position="56"/>
    </location>
</feature>
<dbReference type="EMBL" id="CP058554">
    <property type="protein sequence ID" value="QMV74204.1"/>
    <property type="molecule type" value="Genomic_DNA"/>
</dbReference>